<protein>
    <submittedName>
        <fullName evidence="8">OmpA family protein</fullName>
    </submittedName>
</protein>
<feature type="domain" description="OmpA-like" evidence="7">
    <location>
        <begin position="277"/>
        <end position="393"/>
    </location>
</feature>
<keyword evidence="3" id="KW-0998">Cell outer membrane</keyword>
<proteinExistence type="predicted"/>
<reference evidence="8 9" key="1">
    <citation type="submission" date="2016-10" db="EMBL/GenBank/DDBJ databases">
        <authorList>
            <person name="de Groot N.N."/>
        </authorList>
    </citation>
    <scope>NUCLEOTIDE SEQUENCE [LARGE SCALE GENOMIC DNA]</scope>
    <source>
        <strain evidence="8 9">S3b</strain>
    </source>
</reference>
<feature type="signal peptide" evidence="6">
    <location>
        <begin position="1"/>
        <end position="23"/>
    </location>
</feature>
<dbReference type="RefSeq" id="WP_074686439.1">
    <property type="nucleotide sequence ID" value="NZ_FNNF01000017.1"/>
</dbReference>
<dbReference type="GO" id="GO:0009279">
    <property type="term" value="C:cell outer membrane"/>
    <property type="evidence" value="ECO:0007669"/>
    <property type="project" value="UniProtKB-SubCell"/>
</dbReference>
<dbReference type="SUPFAM" id="SSF103088">
    <property type="entry name" value="OmpA-like"/>
    <property type="match status" value="1"/>
</dbReference>
<dbReference type="PANTHER" id="PTHR30329">
    <property type="entry name" value="STATOR ELEMENT OF FLAGELLAR MOTOR COMPLEX"/>
    <property type="match status" value="1"/>
</dbReference>
<dbReference type="InterPro" id="IPR006664">
    <property type="entry name" value="OMP_bac"/>
</dbReference>
<dbReference type="STRING" id="1630.SAMN05216514_1252"/>
<evidence type="ECO:0000256" key="3">
    <source>
        <dbReference type="ARBA" id="ARBA00023237"/>
    </source>
</evidence>
<keyword evidence="6" id="KW-0732">Signal</keyword>
<comment type="subcellular location">
    <subcellularLocation>
        <location evidence="1">Cell outer membrane</location>
    </subcellularLocation>
</comment>
<evidence type="ECO:0000256" key="5">
    <source>
        <dbReference type="SAM" id="MobiDB-lite"/>
    </source>
</evidence>
<dbReference type="InterPro" id="IPR036737">
    <property type="entry name" value="OmpA-like_sf"/>
</dbReference>
<gene>
    <name evidence="8" type="ORF">SAMN04487759_11742</name>
</gene>
<dbReference type="EMBL" id="FNNF01000017">
    <property type="protein sequence ID" value="SDW49793.1"/>
    <property type="molecule type" value="Genomic_DNA"/>
</dbReference>
<dbReference type="Pfam" id="PF00691">
    <property type="entry name" value="OmpA"/>
    <property type="match status" value="1"/>
</dbReference>
<dbReference type="PRINTS" id="PR01021">
    <property type="entry name" value="OMPADOMAIN"/>
</dbReference>
<dbReference type="AlphaFoldDB" id="A0A1H2U0M9"/>
<sequence>MNKKMFLVVVSCLLFLTTCGSSSSNSKKKSSSSTTASKSADDKFIVSGYKLGVIPEIPIPEIKGLGLVESTDAKITLDMTKSLSSVEGITVTPVRIKNGQVTSGSATVQTGEDGEGQYSDDEKSVQTDGSGAGQYTDGTVTIQRAPDGSGQYSDTKNKITMQVISDGSGQFNNEKDGISLQVTSTGEGSYKNEEKDQSITVVGDKAIYKHGDIVIMNNGDGTGSYTDSSQSLTIKNDGQGTATITLGSETKKVKANPLDAYGKLPKLKVVPAIPAVEANSIKITLDAGVLFDVDKYNIRKDAQKVLNDLAGILKKADIKSFQIDGHTDSDASEAHNQTLSENRANSVKKYLASQGVSATITTKGYGESKPIATNKTAAGKQKNRRVEITIPTV</sequence>
<organism evidence="8 9">
    <name type="scientific">Kandleria vitulina</name>
    <dbReference type="NCBI Taxonomy" id="1630"/>
    <lineage>
        <taxon>Bacteria</taxon>
        <taxon>Bacillati</taxon>
        <taxon>Bacillota</taxon>
        <taxon>Erysipelotrichia</taxon>
        <taxon>Erysipelotrichales</taxon>
        <taxon>Coprobacillaceae</taxon>
        <taxon>Kandleria</taxon>
    </lineage>
</organism>
<evidence type="ECO:0000256" key="2">
    <source>
        <dbReference type="ARBA" id="ARBA00023136"/>
    </source>
</evidence>
<feature type="region of interest" description="Disordered" evidence="5">
    <location>
        <begin position="102"/>
        <end position="154"/>
    </location>
</feature>
<dbReference type="PANTHER" id="PTHR30329:SF21">
    <property type="entry name" value="LIPOPROTEIN YIAD-RELATED"/>
    <property type="match status" value="1"/>
</dbReference>
<dbReference type="OrthoDB" id="9815217at2"/>
<dbReference type="CDD" id="cd07185">
    <property type="entry name" value="OmpA_C-like"/>
    <property type="match status" value="1"/>
</dbReference>
<evidence type="ECO:0000256" key="1">
    <source>
        <dbReference type="ARBA" id="ARBA00004442"/>
    </source>
</evidence>
<evidence type="ECO:0000313" key="8">
    <source>
        <dbReference type="EMBL" id="SDW49793.1"/>
    </source>
</evidence>
<evidence type="ECO:0000259" key="7">
    <source>
        <dbReference type="PROSITE" id="PS51123"/>
    </source>
</evidence>
<evidence type="ECO:0000313" key="9">
    <source>
        <dbReference type="Proteomes" id="UP000182429"/>
    </source>
</evidence>
<feature type="chain" id="PRO_5010336273" evidence="6">
    <location>
        <begin position="24"/>
        <end position="393"/>
    </location>
</feature>
<evidence type="ECO:0000256" key="6">
    <source>
        <dbReference type="SAM" id="SignalP"/>
    </source>
</evidence>
<dbReference type="Gene3D" id="3.30.1330.60">
    <property type="entry name" value="OmpA-like domain"/>
    <property type="match status" value="1"/>
</dbReference>
<dbReference type="PROSITE" id="PS51123">
    <property type="entry name" value="OMPA_2"/>
    <property type="match status" value="1"/>
</dbReference>
<accession>A0A1H2U0M9</accession>
<keyword evidence="2 4" id="KW-0472">Membrane</keyword>
<dbReference type="InterPro" id="IPR006665">
    <property type="entry name" value="OmpA-like"/>
</dbReference>
<evidence type="ECO:0000256" key="4">
    <source>
        <dbReference type="PROSITE-ProRule" id="PRU00473"/>
    </source>
</evidence>
<name>A0A1H2U0M9_9FIRM</name>
<dbReference type="Proteomes" id="UP000182429">
    <property type="component" value="Unassembled WGS sequence"/>
</dbReference>
<dbReference type="InterPro" id="IPR050330">
    <property type="entry name" value="Bact_OuterMem_StrucFunc"/>
</dbReference>